<feature type="region of interest" description="Disordered" evidence="1">
    <location>
        <begin position="744"/>
        <end position="781"/>
    </location>
</feature>
<feature type="compositionally biased region" description="Polar residues" evidence="1">
    <location>
        <begin position="479"/>
        <end position="496"/>
    </location>
</feature>
<feature type="compositionally biased region" description="Polar residues" evidence="1">
    <location>
        <begin position="512"/>
        <end position="536"/>
    </location>
</feature>
<feature type="compositionally biased region" description="Acidic residues" evidence="1">
    <location>
        <begin position="991"/>
        <end position="1011"/>
    </location>
</feature>
<evidence type="ECO:0000313" key="2">
    <source>
        <dbReference type="EMBL" id="KAF2444742.1"/>
    </source>
</evidence>
<feature type="region of interest" description="Disordered" evidence="1">
    <location>
        <begin position="339"/>
        <end position="369"/>
    </location>
</feature>
<feature type="compositionally biased region" description="Basic and acidic residues" evidence="1">
    <location>
        <begin position="744"/>
        <end position="756"/>
    </location>
</feature>
<evidence type="ECO:0000313" key="3">
    <source>
        <dbReference type="Proteomes" id="UP000799764"/>
    </source>
</evidence>
<dbReference type="OrthoDB" id="3792198at2759"/>
<feature type="region of interest" description="Disordered" evidence="1">
    <location>
        <begin position="512"/>
        <end position="603"/>
    </location>
</feature>
<feature type="region of interest" description="Disordered" evidence="1">
    <location>
        <begin position="472"/>
        <end position="498"/>
    </location>
</feature>
<feature type="region of interest" description="Disordered" evidence="1">
    <location>
        <begin position="684"/>
        <end position="708"/>
    </location>
</feature>
<proteinExistence type="predicted"/>
<accession>A0A9P4UD25</accession>
<comment type="caution">
    <text evidence="2">The sequence shown here is derived from an EMBL/GenBank/DDBJ whole genome shotgun (WGS) entry which is preliminary data.</text>
</comment>
<feature type="compositionally biased region" description="Acidic residues" evidence="1">
    <location>
        <begin position="1019"/>
        <end position="1030"/>
    </location>
</feature>
<dbReference type="Proteomes" id="UP000799764">
    <property type="component" value="Unassembled WGS sequence"/>
</dbReference>
<feature type="compositionally biased region" description="Basic residues" evidence="1">
    <location>
        <begin position="543"/>
        <end position="555"/>
    </location>
</feature>
<dbReference type="EMBL" id="MU001500">
    <property type="protein sequence ID" value="KAF2444742.1"/>
    <property type="molecule type" value="Genomic_DNA"/>
</dbReference>
<gene>
    <name evidence="2" type="ORF">P171DRAFT_281864</name>
</gene>
<sequence>MEDEIDLGDSPINSPDLRAADPQGFLTDFEIPDLKFQSDYNYPHANQESMELPVGEPFTPYLNGNIQFKPTISRVQRAKLGVHLNRRKPSREDYSNFVLYQASQRVYEVTFLKNFVAHALHPNQIDACLSAQDSREGVRQYLRSIADNVNKLATKIIWNTHLRTVRFMANDDKETTPFWDFRQFDDQFFANFSPGNAFPILGLMNQSWHRAFSHPSMVRYSARQYQVGPDASPFEEIDDVTGHTTLFEDRSAAHTASRDRVVRAPRTKKPKNQHLPGATLRENSILPRNDWIQGLPDYGAPGSFAFTENPGVQATLYDTSQDVLLPGVIPANGAQSGWGGAADGVDTSSPGSSSSVHMGNDTETTSVCTNHSPAEAPACLQSLVALHGPDLLLQEASLSPSSDNALNECMGKSSLWRMALIENHKQQLIDRWPQSQQPREAPLDFDGYVDRAIKNGDLKRLAPGLRRIANFVDPPTVAPSPNETQAGLQNNPQSHQPEVFSDEKHDLHTKRVLQQDSEAGNTSNNSARSKLRNNQLAVGGSNKRLKRAPKAKNSKTSKSSTIPKPVEATSTSSKSSTTPKPVEATSTSSSASSSPSSIPAQTYPYHGMSRMLEDDQQLPPNAYFEKVVDDEQPAWRCGIKHPMGHYYNAGDRKNCPGCFTASSANPKRKVMDFYLPSRSHFAQPAPGVTWKPGRPTGRPRRSDHLSHNSIAKDAYWNAINAGATTDEALKKGIEAVETYLQAKQEKKEKKEKKEPTPEPTPEPVDLGPHPSGSKTMEHGQNLPMGAYWTKQFRHDELAWRCDINHALGRYYLAGDVKSCPGCGSCRSGPGQHPQMDFYLPTGSIARQEAPGLVKWKPRTPYKTTKKSKRAKQVVTHNQFCSKKYWELIDEGREHVEGGANEEALALSIEATDAHIDAKVAAMQAKLEESESSEEEQSEIKSKGRRQGNGRQKEPQPGSDSPVRHSRTGARFFSLASSLPVVPRKRGSEVLNDSELDEVTEYESAKDEEEAQQETISLSSDDESTSDSDSE</sequence>
<evidence type="ECO:0000256" key="1">
    <source>
        <dbReference type="SAM" id="MobiDB-lite"/>
    </source>
</evidence>
<dbReference type="AlphaFoldDB" id="A0A9P4UD25"/>
<keyword evidence="3" id="KW-1185">Reference proteome</keyword>
<protein>
    <submittedName>
        <fullName evidence="2">Uncharacterized protein</fullName>
    </submittedName>
</protein>
<reference evidence="2" key="1">
    <citation type="journal article" date="2020" name="Stud. Mycol.">
        <title>101 Dothideomycetes genomes: a test case for predicting lifestyles and emergence of pathogens.</title>
        <authorList>
            <person name="Haridas S."/>
            <person name="Albert R."/>
            <person name="Binder M."/>
            <person name="Bloem J."/>
            <person name="Labutti K."/>
            <person name="Salamov A."/>
            <person name="Andreopoulos B."/>
            <person name="Baker S."/>
            <person name="Barry K."/>
            <person name="Bills G."/>
            <person name="Bluhm B."/>
            <person name="Cannon C."/>
            <person name="Castanera R."/>
            <person name="Culley D."/>
            <person name="Daum C."/>
            <person name="Ezra D."/>
            <person name="Gonzalez J."/>
            <person name="Henrissat B."/>
            <person name="Kuo A."/>
            <person name="Liang C."/>
            <person name="Lipzen A."/>
            <person name="Lutzoni F."/>
            <person name="Magnuson J."/>
            <person name="Mondo S."/>
            <person name="Nolan M."/>
            <person name="Ohm R."/>
            <person name="Pangilinan J."/>
            <person name="Park H.-J."/>
            <person name="Ramirez L."/>
            <person name="Alfaro M."/>
            <person name="Sun H."/>
            <person name="Tritt A."/>
            <person name="Yoshinaga Y."/>
            <person name="Zwiers L.-H."/>
            <person name="Turgeon B."/>
            <person name="Goodwin S."/>
            <person name="Spatafora J."/>
            <person name="Crous P."/>
            <person name="Grigoriev I."/>
        </authorList>
    </citation>
    <scope>NUCLEOTIDE SEQUENCE</scope>
    <source>
        <strain evidence="2">CBS 690.94</strain>
    </source>
</reference>
<name>A0A9P4UD25_9PLEO</name>
<organism evidence="2 3">
    <name type="scientific">Karstenula rhodostoma CBS 690.94</name>
    <dbReference type="NCBI Taxonomy" id="1392251"/>
    <lineage>
        <taxon>Eukaryota</taxon>
        <taxon>Fungi</taxon>
        <taxon>Dikarya</taxon>
        <taxon>Ascomycota</taxon>
        <taxon>Pezizomycotina</taxon>
        <taxon>Dothideomycetes</taxon>
        <taxon>Pleosporomycetidae</taxon>
        <taxon>Pleosporales</taxon>
        <taxon>Massarineae</taxon>
        <taxon>Didymosphaeriaceae</taxon>
        <taxon>Karstenula</taxon>
    </lineage>
</organism>
<feature type="compositionally biased region" description="Low complexity" evidence="1">
    <location>
        <begin position="556"/>
        <end position="597"/>
    </location>
</feature>
<feature type="region of interest" description="Disordered" evidence="1">
    <location>
        <begin position="923"/>
        <end position="1030"/>
    </location>
</feature>